<evidence type="ECO:0000313" key="1">
    <source>
        <dbReference type="EMBL" id="KAK7502928.1"/>
    </source>
</evidence>
<protein>
    <recommendedName>
        <fullName evidence="3">Secreted protein</fullName>
    </recommendedName>
</protein>
<name>A0ABD0LU60_9CAEN</name>
<organism evidence="1 2">
    <name type="scientific">Batillaria attramentaria</name>
    <dbReference type="NCBI Taxonomy" id="370345"/>
    <lineage>
        <taxon>Eukaryota</taxon>
        <taxon>Metazoa</taxon>
        <taxon>Spiralia</taxon>
        <taxon>Lophotrochozoa</taxon>
        <taxon>Mollusca</taxon>
        <taxon>Gastropoda</taxon>
        <taxon>Caenogastropoda</taxon>
        <taxon>Sorbeoconcha</taxon>
        <taxon>Cerithioidea</taxon>
        <taxon>Batillariidae</taxon>
        <taxon>Batillaria</taxon>
    </lineage>
</organism>
<dbReference type="EMBL" id="JACVVK020000023">
    <property type="protein sequence ID" value="KAK7502928.1"/>
    <property type="molecule type" value="Genomic_DNA"/>
</dbReference>
<reference evidence="1 2" key="1">
    <citation type="journal article" date="2023" name="Sci. Data">
        <title>Genome assembly of the Korean intertidal mud-creeper Batillaria attramentaria.</title>
        <authorList>
            <person name="Patra A.K."/>
            <person name="Ho P.T."/>
            <person name="Jun S."/>
            <person name="Lee S.J."/>
            <person name="Kim Y."/>
            <person name="Won Y.J."/>
        </authorList>
    </citation>
    <scope>NUCLEOTIDE SEQUENCE [LARGE SCALE GENOMIC DNA]</scope>
    <source>
        <strain evidence="1">Wonlab-2016</strain>
    </source>
</reference>
<gene>
    <name evidence="1" type="ORF">BaRGS_00005877</name>
</gene>
<sequence>MFERDTDSVYKIIFCTAVLYTSLASSPNPTSSLPGSCTTLSCRDQRTHSHRYSQAVTGPCKNTFSNVSWIFFGESLKHAARLACLGFVRRGQNFTTYPLLLAKASCHSTLFELQVS</sequence>
<dbReference type="Proteomes" id="UP001519460">
    <property type="component" value="Unassembled WGS sequence"/>
</dbReference>
<proteinExistence type="predicted"/>
<keyword evidence="2" id="KW-1185">Reference proteome</keyword>
<evidence type="ECO:0008006" key="3">
    <source>
        <dbReference type="Google" id="ProtNLM"/>
    </source>
</evidence>
<evidence type="ECO:0000313" key="2">
    <source>
        <dbReference type="Proteomes" id="UP001519460"/>
    </source>
</evidence>
<accession>A0ABD0LU60</accession>
<comment type="caution">
    <text evidence="1">The sequence shown here is derived from an EMBL/GenBank/DDBJ whole genome shotgun (WGS) entry which is preliminary data.</text>
</comment>
<dbReference type="AlphaFoldDB" id="A0ABD0LU60"/>